<dbReference type="AlphaFoldDB" id="W7V122"/>
<evidence type="ECO:0000313" key="2">
    <source>
        <dbReference type="Proteomes" id="UP000019365"/>
    </source>
</evidence>
<proteinExistence type="predicted"/>
<dbReference type="PATRIC" id="fig|1341157.4.peg.887"/>
<protein>
    <submittedName>
        <fullName evidence="1">Uncharacterized protein</fullName>
    </submittedName>
</protein>
<keyword evidence="2" id="KW-1185">Reference proteome</keyword>
<organism evidence="1 2">
    <name type="scientific">Ruminococcus flavefaciens 007c</name>
    <dbReference type="NCBI Taxonomy" id="1341157"/>
    <lineage>
        <taxon>Bacteria</taxon>
        <taxon>Bacillati</taxon>
        <taxon>Bacillota</taxon>
        <taxon>Clostridia</taxon>
        <taxon>Eubacteriales</taxon>
        <taxon>Oscillospiraceae</taxon>
        <taxon>Ruminococcus</taxon>
    </lineage>
</organism>
<accession>W7V122</accession>
<comment type="caution">
    <text evidence="1">The sequence shown here is derived from an EMBL/GenBank/DDBJ whole genome shotgun (WGS) entry which is preliminary data.</text>
</comment>
<dbReference type="Proteomes" id="UP000019365">
    <property type="component" value="Unassembled WGS sequence"/>
</dbReference>
<gene>
    <name evidence="1" type="ORF">RF007C_01805</name>
</gene>
<reference evidence="1 2" key="1">
    <citation type="journal article" date="2014" name="PLoS ONE">
        <title>Rumen cellulosomics: divergent fiber-degrading strategies revealed by comparative genome-wide analysis of six ruminococcal strains.</title>
        <authorList>
            <person name="Dassa B."/>
            <person name="Borovok I."/>
            <person name="Ruimy-Israeli V."/>
            <person name="Lamed R."/>
            <person name="Flint H.J."/>
            <person name="Duncan S.H."/>
            <person name="Henrissat B."/>
            <person name="Coutinho P."/>
            <person name="Morrison M."/>
            <person name="Mosoni P."/>
            <person name="Yeoman C.J."/>
            <person name="White B.A."/>
            <person name="Bayer E.A."/>
        </authorList>
    </citation>
    <scope>NUCLEOTIDE SEQUENCE [LARGE SCALE GENOMIC DNA]</scope>
    <source>
        <strain evidence="1 2">007c</strain>
    </source>
</reference>
<name>W7V122_RUMFL</name>
<dbReference type="EMBL" id="ATAX01000015">
    <property type="protein sequence ID" value="EWM54507.1"/>
    <property type="molecule type" value="Genomic_DNA"/>
</dbReference>
<evidence type="ECO:0000313" key="1">
    <source>
        <dbReference type="EMBL" id="EWM54507.1"/>
    </source>
</evidence>
<sequence>MLFILFYMNSFCLVGLFLDSCVHRAYNIIIHR</sequence>